<dbReference type="Proteomes" id="UP000218968">
    <property type="component" value="Chromosome"/>
</dbReference>
<evidence type="ECO:0000313" key="2">
    <source>
        <dbReference type="Proteomes" id="UP000218968"/>
    </source>
</evidence>
<evidence type="ECO:0000313" key="1">
    <source>
        <dbReference type="EMBL" id="ATD66269.1"/>
    </source>
</evidence>
<dbReference type="KEGG" id="lum:CNR27_01395"/>
<accession>A0A290XAY9</accession>
<name>A0A290XAY9_9GAMM</name>
<protein>
    <submittedName>
        <fullName evidence="1">Uncharacterized protein</fullName>
    </submittedName>
</protein>
<dbReference type="EMBL" id="CP023406">
    <property type="protein sequence ID" value="ATD66269.1"/>
    <property type="molecule type" value="Genomic_DNA"/>
</dbReference>
<dbReference type="AlphaFoldDB" id="A0A290XAY9"/>
<proteinExistence type="predicted"/>
<keyword evidence="2" id="KW-1185">Reference proteome</keyword>
<reference evidence="2" key="1">
    <citation type="submission" date="2017-09" db="EMBL/GenBank/DDBJ databases">
        <title>Luteimonas liuhanmingii sp.nov., isolated from the intestinal contents of Tibetan Plateau Pika in Yushu, Qinghai Province, China.</title>
        <authorList>
            <person name="Gui Z."/>
        </authorList>
    </citation>
    <scope>NUCLEOTIDE SEQUENCE [LARGE SCALE GENOMIC DNA]</scope>
    <source>
        <strain evidence="2">100111</strain>
    </source>
</reference>
<sequence>METPTSLATDDGIQPWMSPIGAAYPIRHMSSLRTEYRRIRDLRREQMQPEYERRLRMSGEAAADAWREDTLRDVAKRDLRDLRARLTR</sequence>
<dbReference type="RefSeq" id="WP_096296599.1">
    <property type="nucleotide sequence ID" value="NZ_CP023406.1"/>
</dbReference>
<gene>
    <name evidence="1" type="ORF">CNR27_01395</name>
</gene>
<dbReference type="OrthoDB" id="5976212at2"/>
<organism evidence="1 2">
    <name type="scientific">Luteimonas chenhongjianii</name>
    <dbReference type="NCBI Taxonomy" id="2006110"/>
    <lineage>
        <taxon>Bacteria</taxon>
        <taxon>Pseudomonadati</taxon>
        <taxon>Pseudomonadota</taxon>
        <taxon>Gammaproteobacteria</taxon>
        <taxon>Lysobacterales</taxon>
        <taxon>Lysobacteraceae</taxon>
        <taxon>Luteimonas</taxon>
    </lineage>
</organism>